<dbReference type="EMBL" id="CP000386">
    <property type="protein sequence ID" value="ABG04989.1"/>
    <property type="molecule type" value="Genomic_DNA"/>
</dbReference>
<dbReference type="HOGENOM" id="CLU_046484_5_3_11"/>
<dbReference type="PANTHER" id="PTHR12302:SF3">
    <property type="entry name" value="SERINE_THREONINE-PROTEIN KINASE 31"/>
    <property type="match status" value="1"/>
</dbReference>
<accession>Q1AUD9</accession>
<dbReference type="InterPro" id="IPR002071">
    <property type="entry name" value="Thermonucl_AS"/>
</dbReference>
<evidence type="ECO:0000256" key="1">
    <source>
        <dbReference type="ARBA" id="ARBA00022722"/>
    </source>
</evidence>
<dbReference type="KEGG" id="rxy:Rxyl_2044"/>
<dbReference type="PANTHER" id="PTHR12302">
    <property type="entry name" value="EBNA2 BINDING PROTEIN P100"/>
    <property type="match status" value="1"/>
</dbReference>
<dbReference type="InterPro" id="IPR016071">
    <property type="entry name" value="Staphylococal_nuclease_OB-fold"/>
</dbReference>
<keyword evidence="3" id="KW-0378">Hydrolase</keyword>
<evidence type="ECO:0000313" key="6">
    <source>
        <dbReference type="Proteomes" id="UP000006637"/>
    </source>
</evidence>
<gene>
    <name evidence="5" type="ordered locus">Rxyl_2044</name>
</gene>
<dbReference type="PROSITE" id="PS51257">
    <property type="entry name" value="PROKAR_LIPOPROTEIN"/>
    <property type="match status" value="1"/>
</dbReference>
<dbReference type="GO" id="GO:0004519">
    <property type="term" value="F:endonuclease activity"/>
    <property type="evidence" value="ECO:0007669"/>
    <property type="project" value="UniProtKB-KW"/>
</dbReference>
<dbReference type="GO" id="GO:0003676">
    <property type="term" value="F:nucleic acid binding"/>
    <property type="evidence" value="ECO:0007669"/>
    <property type="project" value="InterPro"/>
</dbReference>
<proteinExistence type="predicted"/>
<sequence>MHARRGRYDPRVRSARARVLLLLLVLLGAGGCAAPPGGSLPEREAVVSRVIDGDTVEVSPPVRGEEDVRLIGVDAPELGGPGGPQPYARRAAAFAERRLEGRRVRLQFGPELEDRYGRVLAYVYAGGGMFNRRLLERGYAQLALFPPNTRYAASLRRAQEEAREARRGLWGLPPGRLCRLADRGNGIGGGC</sequence>
<organism evidence="5 6">
    <name type="scientific">Rubrobacter xylanophilus (strain DSM 9941 / JCM 11954 / NBRC 16129 / PRD-1)</name>
    <dbReference type="NCBI Taxonomy" id="266117"/>
    <lineage>
        <taxon>Bacteria</taxon>
        <taxon>Bacillati</taxon>
        <taxon>Actinomycetota</taxon>
        <taxon>Rubrobacteria</taxon>
        <taxon>Rubrobacterales</taxon>
        <taxon>Rubrobacteraceae</taxon>
        <taxon>Rubrobacter</taxon>
    </lineage>
</organism>
<keyword evidence="2" id="KW-0255">Endonuclease</keyword>
<evidence type="ECO:0000259" key="4">
    <source>
        <dbReference type="PROSITE" id="PS50830"/>
    </source>
</evidence>
<feature type="domain" description="TNase-like" evidence="4">
    <location>
        <begin position="41"/>
        <end position="172"/>
    </location>
</feature>
<evidence type="ECO:0000256" key="2">
    <source>
        <dbReference type="ARBA" id="ARBA00022759"/>
    </source>
</evidence>
<protein>
    <submittedName>
        <fullName evidence="5">Nuclease (SNase-like)</fullName>
    </submittedName>
</protein>
<dbReference type="PROSITE" id="PS50830">
    <property type="entry name" value="TNASE_3"/>
    <property type="match status" value="1"/>
</dbReference>
<name>Q1AUD9_RUBXD</name>
<evidence type="ECO:0000256" key="3">
    <source>
        <dbReference type="ARBA" id="ARBA00022801"/>
    </source>
</evidence>
<dbReference type="PROSITE" id="PS01284">
    <property type="entry name" value="TNASE_2"/>
    <property type="match status" value="1"/>
</dbReference>
<dbReference type="Gene3D" id="2.40.50.90">
    <property type="match status" value="1"/>
</dbReference>
<evidence type="ECO:0000313" key="5">
    <source>
        <dbReference type="EMBL" id="ABG04989.1"/>
    </source>
</evidence>
<dbReference type="STRING" id="266117.Rxyl_2044"/>
<keyword evidence="6" id="KW-1185">Reference proteome</keyword>
<dbReference type="OrthoDB" id="5241375at2"/>
<dbReference type="InterPro" id="IPR035437">
    <property type="entry name" value="SNase_OB-fold_sf"/>
</dbReference>
<dbReference type="Pfam" id="PF00565">
    <property type="entry name" value="SNase"/>
    <property type="match status" value="1"/>
</dbReference>
<dbReference type="PROSITE" id="PS01123">
    <property type="entry name" value="TNASE_1"/>
    <property type="match status" value="1"/>
</dbReference>
<dbReference type="Proteomes" id="UP000006637">
    <property type="component" value="Chromosome"/>
</dbReference>
<dbReference type="SMART" id="SM00318">
    <property type="entry name" value="SNc"/>
    <property type="match status" value="1"/>
</dbReference>
<dbReference type="PhylomeDB" id="Q1AUD9"/>
<reference evidence="5 6" key="1">
    <citation type="submission" date="2006-06" db="EMBL/GenBank/DDBJ databases">
        <title>Complete sequence of Rubrobacter xylanophilus DSM 9941.</title>
        <authorList>
            <consortium name="US DOE Joint Genome Institute"/>
            <person name="Copeland A."/>
            <person name="Lucas S."/>
            <person name="Lapidus A."/>
            <person name="Barry K."/>
            <person name="Detter J.C."/>
            <person name="Glavina del Rio T."/>
            <person name="Hammon N."/>
            <person name="Israni S."/>
            <person name="Dalin E."/>
            <person name="Tice H."/>
            <person name="Pitluck S."/>
            <person name="Munk A.C."/>
            <person name="Brettin T."/>
            <person name="Bruce D."/>
            <person name="Han C."/>
            <person name="Tapia R."/>
            <person name="Gilna P."/>
            <person name="Schmutz J."/>
            <person name="Larimer F."/>
            <person name="Land M."/>
            <person name="Hauser L."/>
            <person name="Kyrpides N."/>
            <person name="Lykidis A."/>
            <person name="da Costa M.S."/>
            <person name="Rainey F.A."/>
            <person name="Empadinhas N."/>
            <person name="Jolivet E."/>
            <person name="Battista J.R."/>
            <person name="Richardson P."/>
        </authorList>
    </citation>
    <scope>NUCLEOTIDE SEQUENCE [LARGE SCALE GENOMIC DNA]</scope>
    <source>
        <strain evidence="6">DSM 9941 / NBRC 16129 / PRD-1</strain>
    </source>
</reference>
<dbReference type="SUPFAM" id="SSF50199">
    <property type="entry name" value="Staphylococcal nuclease"/>
    <property type="match status" value="1"/>
</dbReference>
<dbReference type="eggNOG" id="COG1525">
    <property type="taxonomic scope" value="Bacteria"/>
</dbReference>
<keyword evidence="1" id="KW-0540">Nuclease</keyword>
<dbReference type="AlphaFoldDB" id="Q1AUD9"/>
<dbReference type="GO" id="GO:0016787">
    <property type="term" value="F:hydrolase activity"/>
    <property type="evidence" value="ECO:0007669"/>
    <property type="project" value="UniProtKB-KW"/>
</dbReference>